<feature type="coiled-coil region" evidence="1">
    <location>
        <begin position="292"/>
        <end position="394"/>
    </location>
</feature>
<dbReference type="PANTHER" id="PTHR30008:SF0">
    <property type="entry name" value="EXODEOXYRIBONUCLEASE 7 LARGE SUBUNIT"/>
    <property type="match status" value="1"/>
</dbReference>
<dbReference type="InterPro" id="IPR003753">
    <property type="entry name" value="Exonuc_VII_L"/>
</dbReference>
<proteinExistence type="predicted"/>
<evidence type="ECO:0000256" key="2">
    <source>
        <dbReference type="SAM" id="Phobius"/>
    </source>
</evidence>
<name>A0AA37K900_9BACT</name>
<dbReference type="PANTHER" id="PTHR30008">
    <property type="entry name" value="EXODEOXYRIBONUCLEASE 7 LARGE SUBUNIT"/>
    <property type="match status" value="1"/>
</dbReference>
<dbReference type="EMBL" id="BQNZ01000003">
    <property type="protein sequence ID" value="GKH73427.1"/>
    <property type="molecule type" value="Genomic_DNA"/>
</dbReference>
<keyword evidence="2" id="KW-1133">Transmembrane helix</keyword>
<keyword evidence="2" id="KW-0812">Transmembrane</keyword>
<evidence type="ECO:0000259" key="3">
    <source>
        <dbReference type="Pfam" id="PF02601"/>
    </source>
</evidence>
<keyword evidence="2" id="KW-0472">Membrane</keyword>
<keyword evidence="1" id="KW-0175">Coiled coil</keyword>
<dbReference type="GO" id="GO:0008855">
    <property type="term" value="F:exodeoxyribonuclease VII activity"/>
    <property type="evidence" value="ECO:0007669"/>
    <property type="project" value="InterPro"/>
</dbReference>
<dbReference type="GO" id="GO:0009318">
    <property type="term" value="C:exodeoxyribonuclease VII complex"/>
    <property type="evidence" value="ECO:0007669"/>
    <property type="project" value="InterPro"/>
</dbReference>
<accession>A0AA37K900</accession>
<dbReference type="RefSeq" id="WP_081415414.1">
    <property type="nucleotide sequence ID" value="NZ_BQNZ01000003.1"/>
</dbReference>
<feature type="domain" description="Exonuclease VII large subunit C-terminal" evidence="3">
    <location>
        <begin position="183"/>
        <end position="428"/>
    </location>
</feature>
<reference evidence="4" key="1">
    <citation type="submission" date="2022-01" db="EMBL/GenBank/DDBJ databases">
        <title>Novel bile acid biosynthetic pathways are enriched in the microbiome of centenarians.</title>
        <authorList>
            <person name="Sato Y."/>
            <person name="Atarashi K."/>
            <person name="Plichta R.D."/>
            <person name="Arai Y."/>
            <person name="Sasajima S."/>
            <person name="Kearney M.S."/>
            <person name="Suda W."/>
            <person name="Takeshita K."/>
            <person name="Sasaki T."/>
            <person name="Okamoto S."/>
            <person name="Skelly N.A."/>
            <person name="Okamura Y."/>
            <person name="Vlamakis H."/>
            <person name="Li Y."/>
            <person name="Tanoue T."/>
            <person name="Takei H."/>
            <person name="Nittono H."/>
            <person name="Narushima S."/>
            <person name="Irie J."/>
            <person name="Itoh H."/>
            <person name="Moriya K."/>
            <person name="Sugiura Y."/>
            <person name="Suematsu M."/>
            <person name="Moritoki N."/>
            <person name="Shibata S."/>
            <person name="Littman R.D."/>
            <person name="Fischbach A.M."/>
            <person name="Uwamino Y."/>
            <person name="Inoue T."/>
            <person name="Honda A."/>
            <person name="Hattori M."/>
            <person name="Murai T."/>
            <person name="Xavier J.R."/>
            <person name="Hirose N."/>
            <person name="Honda K."/>
        </authorList>
    </citation>
    <scope>NUCLEOTIDE SEQUENCE</scope>
    <source>
        <strain evidence="4">CE91-St3</strain>
    </source>
</reference>
<comment type="caution">
    <text evidence="4">The sequence shown here is derived from an EMBL/GenBank/DDBJ whole genome shotgun (WGS) entry which is preliminary data.</text>
</comment>
<organism evidence="4 5">
    <name type="scientific">Parabacteroides merdae</name>
    <dbReference type="NCBI Taxonomy" id="46503"/>
    <lineage>
        <taxon>Bacteria</taxon>
        <taxon>Pseudomonadati</taxon>
        <taxon>Bacteroidota</taxon>
        <taxon>Bacteroidia</taxon>
        <taxon>Bacteroidales</taxon>
        <taxon>Tannerellaceae</taxon>
        <taxon>Parabacteroides</taxon>
    </lineage>
</organism>
<dbReference type="GO" id="GO:0006308">
    <property type="term" value="P:DNA catabolic process"/>
    <property type="evidence" value="ECO:0007669"/>
    <property type="project" value="InterPro"/>
</dbReference>
<sequence length="472" mass="52318">MNLMNQTPIFTPASLLTCYNSALKVAVEAYPITVQGIYRPDRMNKLYGGVFYDRLIQESGKEELVIKVRPAQREQLSGKAEKLITIYGFVNRKVRPDSVIGVSLDLESVLNVEESKVSEDEKQFWNLQREKAQSGKKDVSLLFKNRLFSNEKPRVALLWATSSCTRTEFNNAAGNAAQSIEFVQLDTTFANIAQTVRTLKEVDGKYDAVALVRGGGSGLEVFNNNDLLGTIVRMKSAVISAVGHAEEKHNLKLLADLVIDTPTGLGKFFSDITESVTSEKAKSKAALVAEVRKQFAEQIETQNKTNAKLQEQLKAATEAQKKADEQHAIQVKGLQNQLEQISKSNQVKDKTNQEQVKNLTDQIAKLNSTHKEQTEAANKQIQELQKQLGEANEKSAIQMGKLSQGFQAQQKSFTEQVASLQRDAELRLKEISTKNIEIENLRANQSKGVSTTMLAVACAASTVIGFILSFLF</sequence>
<evidence type="ECO:0000313" key="4">
    <source>
        <dbReference type="EMBL" id="GKH73427.1"/>
    </source>
</evidence>
<evidence type="ECO:0000313" key="5">
    <source>
        <dbReference type="Proteomes" id="UP001055114"/>
    </source>
</evidence>
<evidence type="ECO:0000256" key="1">
    <source>
        <dbReference type="SAM" id="Coils"/>
    </source>
</evidence>
<feature type="transmembrane region" description="Helical" evidence="2">
    <location>
        <begin position="452"/>
        <end position="471"/>
    </location>
</feature>
<dbReference type="Pfam" id="PF02601">
    <property type="entry name" value="Exonuc_VII_L"/>
    <property type="match status" value="1"/>
</dbReference>
<dbReference type="InterPro" id="IPR020579">
    <property type="entry name" value="Exonuc_VII_lsu_C"/>
</dbReference>
<dbReference type="Proteomes" id="UP001055114">
    <property type="component" value="Unassembled WGS sequence"/>
</dbReference>
<protein>
    <recommendedName>
        <fullName evidence="3">Exonuclease VII large subunit C-terminal domain-containing protein</fullName>
    </recommendedName>
</protein>
<gene>
    <name evidence="4" type="ORF">CE91St3_32900</name>
</gene>
<dbReference type="AlphaFoldDB" id="A0AA37K900"/>